<feature type="chain" id="PRO_5045233960" evidence="1">
    <location>
        <begin position="23"/>
        <end position="135"/>
    </location>
</feature>
<dbReference type="Proteomes" id="UP001497392">
    <property type="component" value="Unassembled WGS sequence"/>
</dbReference>
<evidence type="ECO:0000256" key="1">
    <source>
        <dbReference type="SAM" id="SignalP"/>
    </source>
</evidence>
<keyword evidence="3" id="KW-1185">Reference proteome</keyword>
<comment type="caution">
    <text evidence="2">The sequence shown here is derived from an EMBL/GenBank/DDBJ whole genome shotgun (WGS) entry which is preliminary data.</text>
</comment>
<sequence length="135" mass="13971">MARVGWLAIIAVGLMIVPSTIAQEGCTVTVTIPVTGASATIRMAVVNTGAPYSAGSQSFTMSNPNYQTVISTSGWSPQGTSNGVVSGNVELAQPLATSGSMMLSATIAGSSPQNYFPRSVSFGGRQCHIQQMRKQ</sequence>
<dbReference type="EMBL" id="CAXHTA020000007">
    <property type="protein sequence ID" value="CAL5222765.1"/>
    <property type="molecule type" value="Genomic_DNA"/>
</dbReference>
<evidence type="ECO:0000313" key="3">
    <source>
        <dbReference type="Proteomes" id="UP001497392"/>
    </source>
</evidence>
<protein>
    <submittedName>
        <fullName evidence="2">G5177 protein</fullName>
    </submittedName>
</protein>
<name>A0ABP1FW47_9CHLO</name>
<accession>A0ABP1FW47</accession>
<organism evidence="2 3">
    <name type="scientific">Coccomyxa viridis</name>
    <dbReference type="NCBI Taxonomy" id="1274662"/>
    <lineage>
        <taxon>Eukaryota</taxon>
        <taxon>Viridiplantae</taxon>
        <taxon>Chlorophyta</taxon>
        <taxon>core chlorophytes</taxon>
        <taxon>Trebouxiophyceae</taxon>
        <taxon>Trebouxiophyceae incertae sedis</taxon>
        <taxon>Coccomyxaceae</taxon>
        <taxon>Coccomyxa</taxon>
    </lineage>
</organism>
<evidence type="ECO:0000313" key="2">
    <source>
        <dbReference type="EMBL" id="CAL5222765.1"/>
    </source>
</evidence>
<reference evidence="2 3" key="1">
    <citation type="submission" date="2024-06" db="EMBL/GenBank/DDBJ databases">
        <authorList>
            <person name="Kraege A."/>
            <person name="Thomma B."/>
        </authorList>
    </citation>
    <scope>NUCLEOTIDE SEQUENCE [LARGE SCALE GENOMIC DNA]</scope>
</reference>
<feature type="signal peptide" evidence="1">
    <location>
        <begin position="1"/>
        <end position="22"/>
    </location>
</feature>
<proteinExistence type="predicted"/>
<gene>
    <name evidence="2" type="primary">g5177</name>
    <name evidence="2" type="ORF">VP750_LOCUS4424</name>
</gene>
<keyword evidence="1" id="KW-0732">Signal</keyword>